<gene>
    <name evidence="2" type="ORF">PSP31121_00908</name>
</gene>
<dbReference type="Gene3D" id="1.25.40.10">
    <property type="entry name" value="Tetratricopeptide repeat domain"/>
    <property type="match status" value="1"/>
</dbReference>
<accession>A0A5E5ATT8</accession>
<dbReference type="AlphaFoldDB" id="A0A5E5ATT8"/>
<dbReference type="EMBL" id="CABPSR010000001">
    <property type="protein sequence ID" value="VVE76814.1"/>
    <property type="molecule type" value="Genomic_DNA"/>
</dbReference>
<proteinExistence type="predicted"/>
<evidence type="ECO:0000256" key="1">
    <source>
        <dbReference type="SAM" id="MobiDB-lite"/>
    </source>
</evidence>
<dbReference type="Pfam" id="PF06287">
    <property type="entry name" value="DUF1039"/>
    <property type="match status" value="1"/>
</dbReference>
<dbReference type="Proteomes" id="UP000335538">
    <property type="component" value="Unassembled WGS sequence"/>
</dbReference>
<dbReference type="RefSeq" id="WP_224796465.1">
    <property type="nucleotide sequence ID" value="NZ_CABPSR010000001.1"/>
</dbReference>
<feature type="compositionally biased region" description="Pro residues" evidence="1">
    <location>
        <begin position="111"/>
        <end position="128"/>
    </location>
</feature>
<protein>
    <submittedName>
        <fullName evidence="2">Type III secretion apparatus</fullName>
    </submittedName>
</protein>
<dbReference type="InterPro" id="IPR010437">
    <property type="entry name" value="T3SS_SsaH/EsaH"/>
</dbReference>
<evidence type="ECO:0000313" key="3">
    <source>
        <dbReference type="Proteomes" id="UP000335538"/>
    </source>
</evidence>
<organism evidence="2 3">
    <name type="scientific">Pandoraea sputorum</name>
    <dbReference type="NCBI Taxonomy" id="93222"/>
    <lineage>
        <taxon>Bacteria</taxon>
        <taxon>Pseudomonadati</taxon>
        <taxon>Pseudomonadota</taxon>
        <taxon>Betaproteobacteria</taxon>
        <taxon>Burkholderiales</taxon>
        <taxon>Burkholderiaceae</taxon>
        <taxon>Pandoraea</taxon>
    </lineage>
</organism>
<name>A0A5E5ATT8_9BURK</name>
<reference evidence="2 3" key="1">
    <citation type="submission" date="2019-08" db="EMBL/GenBank/DDBJ databases">
        <authorList>
            <person name="Peeters C."/>
        </authorList>
    </citation>
    <scope>NUCLEOTIDE SEQUENCE [LARGE SCALE GENOMIC DNA]</scope>
    <source>
        <strain evidence="2 3">LMG 31121</strain>
    </source>
</reference>
<sequence>MMKTSSKSHDGAQAWLEASVRQHIVELALVGAQHGLEAEARTILRALPLLVPQVQARQCLNAALLIALGDTVQARACLARLTAGGETEDADASVASVLQHWLDATVSSSTPSPPPGPPPVPSSPEVIP</sequence>
<feature type="region of interest" description="Disordered" evidence="1">
    <location>
        <begin position="105"/>
        <end position="128"/>
    </location>
</feature>
<evidence type="ECO:0000313" key="2">
    <source>
        <dbReference type="EMBL" id="VVE76814.1"/>
    </source>
</evidence>
<dbReference type="InterPro" id="IPR011990">
    <property type="entry name" value="TPR-like_helical_dom_sf"/>
</dbReference>